<dbReference type="Pfam" id="PF01053">
    <property type="entry name" value="Cys_Met_Meta_PP"/>
    <property type="match status" value="1"/>
</dbReference>
<dbReference type="InterPro" id="IPR015421">
    <property type="entry name" value="PyrdxlP-dep_Trfase_major"/>
</dbReference>
<evidence type="ECO:0000313" key="11">
    <source>
        <dbReference type="Proteomes" id="UP000321571"/>
    </source>
</evidence>
<dbReference type="PANTHER" id="PTHR11808">
    <property type="entry name" value="TRANS-SULFURATION ENZYME FAMILY MEMBER"/>
    <property type="match status" value="1"/>
</dbReference>
<dbReference type="OrthoDB" id="9780685at2"/>
<dbReference type="GO" id="GO:0047982">
    <property type="term" value="F:homocysteine desulfhydrase activity"/>
    <property type="evidence" value="ECO:0007669"/>
    <property type="project" value="UniProtKB-EC"/>
</dbReference>
<dbReference type="FunFam" id="3.40.640.10:FF:000046">
    <property type="entry name" value="Cystathionine gamma-lyase"/>
    <property type="match status" value="1"/>
</dbReference>
<name>A0A5C8NN55_9ACTN</name>
<dbReference type="Proteomes" id="UP000321571">
    <property type="component" value="Unassembled WGS sequence"/>
</dbReference>
<dbReference type="SUPFAM" id="SSF53383">
    <property type="entry name" value="PLP-dependent transferases"/>
    <property type="match status" value="1"/>
</dbReference>
<dbReference type="GO" id="GO:0030170">
    <property type="term" value="F:pyridoxal phosphate binding"/>
    <property type="evidence" value="ECO:0007669"/>
    <property type="project" value="InterPro"/>
</dbReference>
<dbReference type="AlphaFoldDB" id="A0A5C8NN55"/>
<dbReference type="GO" id="GO:0005737">
    <property type="term" value="C:cytoplasm"/>
    <property type="evidence" value="ECO:0007669"/>
    <property type="project" value="TreeGrafter"/>
</dbReference>
<dbReference type="EMBL" id="VDUX01000001">
    <property type="protein sequence ID" value="TXL62702.1"/>
    <property type="molecule type" value="Genomic_DNA"/>
</dbReference>
<dbReference type="EC" id="4.4.1.2" evidence="4"/>
<dbReference type="RefSeq" id="WP_147682648.1">
    <property type="nucleotide sequence ID" value="NZ_VDUX01000001.1"/>
</dbReference>
<dbReference type="GO" id="GO:0019343">
    <property type="term" value="P:cysteine biosynthetic process via cystathionine"/>
    <property type="evidence" value="ECO:0007669"/>
    <property type="project" value="TreeGrafter"/>
</dbReference>
<proteinExistence type="inferred from homology"/>
<gene>
    <name evidence="10" type="ORF">FHP06_00160</name>
</gene>
<reference evidence="10 11" key="1">
    <citation type="submission" date="2019-06" db="EMBL/GenBank/DDBJ databases">
        <title>Aeromicrobium sp. nov., isolated from a maize field.</title>
        <authorList>
            <person name="Lin S.-Y."/>
            <person name="Tsai C.-F."/>
            <person name="Young C.-C."/>
        </authorList>
    </citation>
    <scope>NUCLEOTIDE SEQUENCE [LARGE SCALE GENOMIC DNA]</scope>
    <source>
        <strain evidence="10 11">CC-CFT486</strain>
    </source>
</reference>
<organism evidence="10 11">
    <name type="scientific">Aeromicrobium terrae</name>
    <dbReference type="NCBI Taxonomy" id="2498846"/>
    <lineage>
        <taxon>Bacteria</taxon>
        <taxon>Bacillati</taxon>
        <taxon>Actinomycetota</taxon>
        <taxon>Actinomycetes</taxon>
        <taxon>Propionibacteriales</taxon>
        <taxon>Nocardioidaceae</taxon>
        <taxon>Aeromicrobium</taxon>
    </lineage>
</organism>
<comment type="caution">
    <text evidence="10">The sequence shown here is derived from an EMBL/GenBank/DDBJ whole genome shotgun (WGS) entry which is preliminary data.</text>
</comment>
<dbReference type="GO" id="GO:0018826">
    <property type="term" value="F:methionine gamma-lyase activity"/>
    <property type="evidence" value="ECO:0007669"/>
    <property type="project" value="UniProtKB-EC"/>
</dbReference>
<evidence type="ECO:0000256" key="2">
    <source>
        <dbReference type="ARBA" id="ARBA00009077"/>
    </source>
</evidence>
<evidence type="ECO:0000256" key="5">
    <source>
        <dbReference type="ARBA" id="ARBA00047199"/>
    </source>
</evidence>
<evidence type="ECO:0000256" key="9">
    <source>
        <dbReference type="RuleBase" id="RU362118"/>
    </source>
</evidence>
<evidence type="ECO:0000313" key="10">
    <source>
        <dbReference type="EMBL" id="TXL62702.1"/>
    </source>
</evidence>
<evidence type="ECO:0000256" key="4">
    <source>
        <dbReference type="ARBA" id="ARBA00047175"/>
    </source>
</evidence>
<dbReference type="GO" id="GO:0003962">
    <property type="term" value="F:cystathionine gamma-synthase activity"/>
    <property type="evidence" value="ECO:0007669"/>
    <property type="project" value="TreeGrafter"/>
</dbReference>
<dbReference type="PIRSF" id="PIRSF001434">
    <property type="entry name" value="CGS"/>
    <property type="match status" value="1"/>
</dbReference>
<dbReference type="GO" id="GO:0019346">
    <property type="term" value="P:transsulfuration"/>
    <property type="evidence" value="ECO:0007669"/>
    <property type="project" value="InterPro"/>
</dbReference>
<keyword evidence="3 8" id="KW-0663">Pyridoxal phosphate</keyword>
<dbReference type="InterPro" id="IPR000277">
    <property type="entry name" value="Cys/Met-Metab_PyrdxlP-dep_enz"/>
</dbReference>
<evidence type="ECO:0000256" key="7">
    <source>
        <dbReference type="ARBA" id="ARBA00052699"/>
    </source>
</evidence>
<dbReference type="PANTHER" id="PTHR11808:SF15">
    <property type="entry name" value="CYSTATHIONINE GAMMA-LYASE"/>
    <property type="match status" value="1"/>
</dbReference>
<sequence length="367" mass="38453">MEGLGLSPATIAVGAGRPERIPGAPLNAPITLASALVPGAGSEYGRHGNPAWDAFETVLGELEGGDALAFSSGIAAATAVFDLVPSGAAVVAPRTAYSGTLAQLRERERRGLIELRLVDITDTEAVNRAAADAALVWLESPTNPTLEVADIEAIGRAAGQTGTAVAVDNTFATPLRQRPLQMGADFVVHSASKLLSGHSDVVLGAVVMNSERAHRAIAARRSTMGAIPGALECWLAARGIRTLHVRLDRAEANAAELHRRLSASPAVQYSRYPGFGTVVAFEVVGGADAAQKATEQSQVVVYATSLGGVETTWERRRRHAQEPTTVPEGLIRLSVGLEDVDDLWADIEQALLVSTGISGSRAWPRGR</sequence>
<comment type="similarity">
    <text evidence="2 9">Belongs to the trans-sulfuration enzymes family.</text>
</comment>
<dbReference type="InterPro" id="IPR015424">
    <property type="entry name" value="PyrdxlP-dep_Trfase"/>
</dbReference>
<evidence type="ECO:0000256" key="8">
    <source>
        <dbReference type="PIRSR" id="PIRSR001434-2"/>
    </source>
</evidence>
<comment type="catalytic activity">
    <reaction evidence="6">
        <text>L-homocysteine + H2O = 2-oxobutanoate + hydrogen sulfide + NH4(+) + H(+)</text>
        <dbReference type="Rhea" id="RHEA:14501"/>
        <dbReference type="ChEBI" id="CHEBI:15377"/>
        <dbReference type="ChEBI" id="CHEBI:15378"/>
        <dbReference type="ChEBI" id="CHEBI:16763"/>
        <dbReference type="ChEBI" id="CHEBI:28938"/>
        <dbReference type="ChEBI" id="CHEBI:29919"/>
        <dbReference type="ChEBI" id="CHEBI:58199"/>
        <dbReference type="EC" id="4.4.1.2"/>
    </reaction>
    <physiologicalReaction direction="left-to-right" evidence="6">
        <dbReference type="Rhea" id="RHEA:14502"/>
    </physiologicalReaction>
</comment>
<evidence type="ECO:0000256" key="3">
    <source>
        <dbReference type="ARBA" id="ARBA00022898"/>
    </source>
</evidence>
<evidence type="ECO:0000256" key="6">
    <source>
        <dbReference type="ARBA" id="ARBA00048780"/>
    </source>
</evidence>
<evidence type="ECO:0000256" key="1">
    <source>
        <dbReference type="ARBA" id="ARBA00001933"/>
    </source>
</evidence>
<feature type="modified residue" description="N6-(pyridoxal phosphate)lysine" evidence="8">
    <location>
        <position position="193"/>
    </location>
</feature>
<dbReference type="GO" id="GO:0004123">
    <property type="term" value="F:cystathionine gamma-lyase activity"/>
    <property type="evidence" value="ECO:0007669"/>
    <property type="project" value="TreeGrafter"/>
</dbReference>
<comment type="catalytic activity">
    <reaction evidence="7">
        <text>L-methionine + H2O = methanethiol + 2-oxobutanoate + NH4(+)</text>
        <dbReference type="Rhea" id="RHEA:23800"/>
        <dbReference type="ChEBI" id="CHEBI:15377"/>
        <dbReference type="ChEBI" id="CHEBI:16007"/>
        <dbReference type="ChEBI" id="CHEBI:16763"/>
        <dbReference type="ChEBI" id="CHEBI:28938"/>
        <dbReference type="ChEBI" id="CHEBI:57844"/>
        <dbReference type="EC" id="4.4.1.11"/>
    </reaction>
    <physiologicalReaction direction="left-to-right" evidence="7">
        <dbReference type="Rhea" id="RHEA:23801"/>
    </physiologicalReaction>
</comment>
<dbReference type="InterPro" id="IPR015422">
    <property type="entry name" value="PyrdxlP-dep_Trfase_small"/>
</dbReference>
<protein>
    <recommendedName>
        <fullName evidence="4">homocysteine desulfhydrase</fullName>
        <ecNumber evidence="4">4.4.1.2</ecNumber>
    </recommendedName>
    <alternativeName>
        <fullName evidence="5">Homocysteine desulfhydrase</fullName>
    </alternativeName>
</protein>
<dbReference type="Gene3D" id="3.90.1150.10">
    <property type="entry name" value="Aspartate Aminotransferase, domain 1"/>
    <property type="match status" value="1"/>
</dbReference>
<keyword evidence="11" id="KW-1185">Reference proteome</keyword>
<accession>A0A5C8NN55</accession>
<dbReference type="Gene3D" id="3.40.640.10">
    <property type="entry name" value="Type I PLP-dependent aspartate aminotransferase-like (Major domain)"/>
    <property type="match status" value="1"/>
</dbReference>
<comment type="cofactor">
    <cofactor evidence="1 9">
        <name>pyridoxal 5'-phosphate</name>
        <dbReference type="ChEBI" id="CHEBI:597326"/>
    </cofactor>
</comment>